<evidence type="ECO:0000313" key="2">
    <source>
        <dbReference type="Proteomes" id="UP000223749"/>
    </source>
</evidence>
<dbReference type="AlphaFoldDB" id="A0A2D1U105"/>
<sequence>MPRYVIILSTAINTPTDLRHVFQSVNFFSGIFEWSVDLDDCDKILRIVCGNNISLELVKILKSGGVNSLVLEIFDENGISII</sequence>
<reference evidence="1 2" key="1">
    <citation type="submission" date="2017-10" db="EMBL/GenBank/DDBJ databases">
        <title>Whole genome of Pedobacter ginsengisoli T01R-27 isolated from tomato rhizosphere.</title>
        <authorList>
            <person name="Weon H.-Y."/>
            <person name="Lee S.A."/>
            <person name="Sang M.K."/>
            <person name="Song J."/>
        </authorList>
    </citation>
    <scope>NUCLEOTIDE SEQUENCE [LARGE SCALE GENOMIC DNA]</scope>
    <source>
        <strain evidence="1 2">T01R-27</strain>
    </source>
</reference>
<accession>A0A2D1U105</accession>
<dbReference type="EMBL" id="CP024091">
    <property type="protein sequence ID" value="ATP55298.1"/>
    <property type="molecule type" value="Genomic_DNA"/>
</dbReference>
<gene>
    <name evidence="1" type="ORF">CPT03_01875</name>
</gene>
<keyword evidence="2" id="KW-1185">Reference proteome</keyword>
<proteinExistence type="predicted"/>
<organism evidence="1 2">
    <name type="scientific">Pedobacter ginsengisoli</name>
    <dbReference type="NCBI Taxonomy" id="363852"/>
    <lineage>
        <taxon>Bacteria</taxon>
        <taxon>Pseudomonadati</taxon>
        <taxon>Bacteroidota</taxon>
        <taxon>Sphingobacteriia</taxon>
        <taxon>Sphingobacteriales</taxon>
        <taxon>Sphingobacteriaceae</taxon>
        <taxon>Pedobacter</taxon>
    </lineage>
</organism>
<name>A0A2D1U105_9SPHI</name>
<dbReference type="RefSeq" id="WP_099437251.1">
    <property type="nucleotide sequence ID" value="NZ_CP024091.1"/>
</dbReference>
<protein>
    <submittedName>
        <fullName evidence="1">Uncharacterized protein</fullName>
    </submittedName>
</protein>
<dbReference type="OrthoDB" id="1036397at2"/>
<dbReference type="Proteomes" id="UP000223749">
    <property type="component" value="Chromosome"/>
</dbReference>
<evidence type="ECO:0000313" key="1">
    <source>
        <dbReference type="EMBL" id="ATP55298.1"/>
    </source>
</evidence>
<dbReference type="KEGG" id="pgs:CPT03_01875"/>